<organism evidence="3">
    <name type="scientific">Theileria annulata</name>
    <dbReference type="NCBI Taxonomy" id="5874"/>
    <lineage>
        <taxon>Eukaryota</taxon>
        <taxon>Sar</taxon>
        <taxon>Alveolata</taxon>
        <taxon>Apicomplexa</taxon>
        <taxon>Aconoidasida</taxon>
        <taxon>Piroplasmida</taxon>
        <taxon>Theileriidae</taxon>
        <taxon>Theileria</taxon>
    </lineage>
</organism>
<protein>
    <recommendedName>
        <fullName evidence="2">G patch domain-containing protein</fullName>
    </recommendedName>
</protein>
<dbReference type="VEuPathDB" id="PiroplasmaDB:TA18360"/>
<sequence>MNKYENIITGGIKLKGKVILKGNKKKVKTIQNIKSTNEYIKDTNEYITIPINNNELNLEEHENKLNEQENIEDENKLDIINKRIERVKNDMNLTNSEKTFKIAQIKRTYKRIQESIKESHKEKINKFNTKLSKLSELHHTTFNICIKLIINYVINIFNMSETTFLGTPLSKYDIDNIEINVKNKRGRNYLESKELRYRQNREQIKKNKPKILYTVDTEEGWIPSDFKSSKSNRANYNFQTLSNFTDQDDVKFFIHILIILISHSTSNSL</sequence>
<dbReference type="Pfam" id="PF08555">
    <property type="entry name" value="FAM32A"/>
    <property type="match status" value="1"/>
</dbReference>
<evidence type="ECO:0000313" key="3">
    <source>
        <dbReference type="EMBL" id="SVP93130.1"/>
    </source>
</evidence>
<dbReference type="EMBL" id="UIVT01000003">
    <property type="protein sequence ID" value="SVP93934.1"/>
    <property type="molecule type" value="Genomic_DNA"/>
</dbReference>
<proteinExistence type="predicted"/>
<dbReference type="EMBL" id="UIVS01000003">
    <property type="protein sequence ID" value="SVP93130.1"/>
    <property type="molecule type" value="Genomic_DNA"/>
</dbReference>
<feature type="coiled-coil region" evidence="1">
    <location>
        <begin position="51"/>
        <end position="137"/>
    </location>
</feature>
<evidence type="ECO:0000313" key="4">
    <source>
        <dbReference type="EMBL" id="SVP93934.1"/>
    </source>
</evidence>
<accession>A0A3B0N002</accession>
<feature type="domain" description="G patch" evidence="2">
    <location>
        <begin position="214"/>
        <end position="251"/>
    </location>
</feature>
<keyword evidence="1" id="KW-0175">Coiled coil</keyword>
<gene>
    <name evidence="4" type="ORF">TAT_000292900</name>
    <name evidence="3" type="ORF">TAV_000293000</name>
</gene>
<dbReference type="Pfam" id="PF07713">
    <property type="entry name" value="DUF1604"/>
    <property type="match status" value="1"/>
</dbReference>
<reference evidence="3" key="1">
    <citation type="submission" date="2018-07" db="EMBL/GenBank/DDBJ databases">
        <authorList>
            <person name="Quirk P.G."/>
            <person name="Krulwich T.A."/>
        </authorList>
    </citation>
    <scope>NUCLEOTIDE SEQUENCE</scope>
    <source>
        <strain evidence="3">Anand</strain>
    </source>
</reference>
<name>A0A3B0N002_THEAN</name>
<dbReference type="InterPro" id="IPR013865">
    <property type="entry name" value="FAM32A"/>
</dbReference>
<dbReference type="GO" id="GO:0006397">
    <property type="term" value="P:mRNA processing"/>
    <property type="evidence" value="ECO:0007669"/>
    <property type="project" value="InterPro"/>
</dbReference>
<dbReference type="InterPro" id="IPR011666">
    <property type="entry name" value="DUF1604"/>
</dbReference>
<dbReference type="AlphaFoldDB" id="A0A3B0N002"/>
<evidence type="ECO:0000259" key="2">
    <source>
        <dbReference type="Pfam" id="PF07713"/>
    </source>
</evidence>
<evidence type="ECO:0000256" key="1">
    <source>
        <dbReference type="SAM" id="Coils"/>
    </source>
</evidence>